<dbReference type="InterPro" id="IPR000719">
    <property type="entry name" value="Prot_kinase_dom"/>
</dbReference>
<dbReference type="InterPro" id="IPR011009">
    <property type="entry name" value="Kinase-like_dom_sf"/>
</dbReference>
<dbReference type="Pfam" id="PF00069">
    <property type="entry name" value="Pkinase"/>
    <property type="match status" value="1"/>
</dbReference>
<organism evidence="3 4">
    <name type="scientific">Macrostomum lignano</name>
    <dbReference type="NCBI Taxonomy" id="282301"/>
    <lineage>
        <taxon>Eukaryota</taxon>
        <taxon>Metazoa</taxon>
        <taxon>Spiralia</taxon>
        <taxon>Lophotrochozoa</taxon>
        <taxon>Platyhelminthes</taxon>
        <taxon>Rhabditophora</taxon>
        <taxon>Macrostomorpha</taxon>
        <taxon>Macrostomida</taxon>
        <taxon>Macrostomidae</taxon>
        <taxon>Macrostomum</taxon>
    </lineage>
</organism>
<dbReference type="AlphaFoldDB" id="A0A1I8IEI2"/>
<dbReference type="InterPro" id="IPR051177">
    <property type="entry name" value="CIK-Related_Protein"/>
</dbReference>
<keyword evidence="3" id="KW-1185">Reference proteome</keyword>
<protein>
    <submittedName>
        <fullName evidence="4">Protein kinase domain-containing protein</fullName>
    </submittedName>
</protein>
<dbReference type="Proteomes" id="UP000095280">
    <property type="component" value="Unplaced"/>
</dbReference>
<evidence type="ECO:0000259" key="2">
    <source>
        <dbReference type="PROSITE" id="PS50011"/>
    </source>
</evidence>
<accession>A0A1I8IEI2</accession>
<sequence length="124" mass="13946">MAQPDLDFMAPDLQIHGKATQACDIFSLGLVIHAVFNGGVSLLDARRSCQQYHRRVEELPVNLPKALTQLPCELSDLLEKMLDRDPKHRPSAQLLSMNKYFQDPLLLALEGLTTCEAKSMEQKK</sequence>
<evidence type="ECO:0000313" key="3">
    <source>
        <dbReference type="Proteomes" id="UP000095280"/>
    </source>
</evidence>
<name>A0A1I8IEI2_9PLAT</name>
<proteinExistence type="inferred from homology"/>
<evidence type="ECO:0000313" key="4">
    <source>
        <dbReference type="WBParaSite" id="maker-uti_cns_0011737-snap-gene-0.4-mRNA-1"/>
    </source>
</evidence>
<dbReference type="WBParaSite" id="maker-uti_cns_0011737-snap-gene-0.4-mRNA-1">
    <property type="protein sequence ID" value="maker-uti_cns_0011737-snap-gene-0.4-mRNA-1"/>
    <property type="gene ID" value="maker-uti_cns_0011737-snap-gene-0.4"/>
</dbReference>
<dbReference type="GO" id="GO:0004672">
    <property type="term" value="F:protein kinase activity"/>
    <property type="evidence" value="ECO:0007669"/>
    <property type="project" value="InterPro"/>
</dbReference>
<dbReference type="PANTHER" id="PTHR12984">
    <property type="entry name" value="SCY1-RELATED S/T PROTEIN KINASE-LIKE"/>
    <property type="match status" value="1"/>
</dbReference>
<dbReference type="SUPFAM" id="SSF56112">
    <property type="entry name" value="Protein kinase-like (PK-like)"/>
    <property type="match status" value="1"/>
</dbReference>
<feature type="domain" description="Protein kinase" evidence="2">
    <location>
        <begin position="1"/>
        <end position="101"/>
    </location>
</feature>
<comment type="similarity">
    <text evidence="1">Belongs to the protein kinase superfamily.</text>
</comment>
<reference evidence="4" key="1">
    <citation type="submission" date="2016-11" db="UniProtKB">
        <authorList>
            <consortium name="WormBaseParasite"/>
        </authorList>
    </citation>
    <scope>IDENTIFICATION</scope>
</reference>
<dbReference type="GO" id="GO:0005524">
    <property type="term" value="F:ATP binding"/>
    <property type="evidence" value="ECO:0007669"/>
    <property type="project" value="InterPro"/>
</dbReference>
<evidence type="ECO:0000256" key="1">
    <source>
        <dbReference type="ARBA" id="ARBA00038349"/>
    </source>
</evidence>
<dbReference type="Gene3D" id="1.10.510.10">
    <property type="entry name" value="Transferase(Phosphotransferase) domain 1"/>
    <property type="match status" value="1"/>
</dbReference>
<dbReference type="PROSITE" id="PS50011">
    <property type="entry name" value="PROTEIN_KINASE_DOM"/>
    <property type="match status" value="1"/>
</dbReference>
<dbReference type="PANTHER" id="PTHR12984:SF16">
    <property type="entry name" value="BLACK MATCH, ISOFORM H"/>
    <property type="match status" value="1"/>
</dbReference>